<protein>
    <submittedName>
        <fullName evidence="2">Uncharacterized protein</fullName>
    </submittedName>
</protein>
<dbReference type="SUPFAM" id="SSF56574">
    <property type="entry name" value="Serpins"/>
    <property type="match status" value="1"/>
</dbReference>
<dbReference type="InterPro" id="IPR042178">
    <property type="entry name" value="Serpin_sf_1"/>
</dbReference>
<dbReference type="Proteomes" id="UP000887578">
    <property type="component" value="Unplaced"/>
</dbReference>
<dbReference type="Gene3D" id="3.30.497.10">
    <property type="entry name" value="Antithrombin, subunit I, domain 2"/>
    <property type="match status" value="1"/>
</dbReference>
<reference evidence="2" key="1">
    <citation type="submission" date="2022-11" db="UniProtKB">
        <authorList>
            <consortium name="WormBaseParasite"/>
        </authorList>
    </citation>
    <scope>IDENTIFICATION</scope>
</reference>
<dbReference type="InterPro" id="IPR036186">
    <property type="entry name" value="Serpin_sf"/>
</dbReference>
<sequence>MGIKQLFVKNGLNKIISNEKSSHSLDLFVHSARIKVDQFGADGRDDTEDHLKYEDIRNQPGDTCPPPNCREIDFIADQPFLFFVALWNFSGDKNRIQSIQFAGIFS</sequence>
<dbReference type="WBParaSite" id="PDA_v2.g16374.t1">
    <property type="protein sequence ID" value="PDA_v2.g16374.t1"/>
    <property type="gene ID" value="PDA_v2.g16374"/>
</dbReference>
<keyword evidence="1" id="KW-1185">Reference proteome</keyword>
<evidence type="ECO:0000313" key="1">
    <source>
        <dbReference type="Proteomes" id="UP000887578"/>
    </source>
</evidence>
<organism evidence="1 2">
    <name type="scientific">Panagrolaimus davidi</name>
    <dbReference type="NCBI Taxonomy" id="227884"/>
    <lineage>
        <taxon>Eukaryota</taxon>
        <taxon>Metazoa</taxon>
        <taxon>Ecdysozoa</taxon>
        <taxon>Nematoda</taxon>
        <taxon>Chromadorea</taxon>
        <taxon>Rhabditida</taxon>
        <taxon>Tylenchina</taxon>
        <taxon>Panagrolaimomorpha</taxon>
        <taxon>Panagrolaimoidea</taxon>
        <taxon>Panagrolaimidae</taxon>
        <taxon>Panagrolaimus</taxon>
    </lineage>
</organism>
<name>A0A914PDX3_9BILA</name>
<evidence type="ECO:0000313" key="2">
    <source>
        <dbReference type="WBParaSite" id="PDA_v2.g16374.t1"/>
    </source>
</evidence>
<accession>A0A914PDX3</accession>
<dbReference type="AlphaFoldDB" id="A0A914PDX3"/>
<proteinExistence type="predicted"/>